<dbReference type="PRINTS" id="PR00100">
    <property type="entry name" value="AOTCASE"/>
</dbReference>
<organism evidence="5 6">
    <name type="scientific">Candidatus Lambdaproteobacteria bacterium RIFOXYD2_FULL_56_26</name>
    <dbReference type="NCBI Taxonomy" id="1817773"/>
    <lineage>
        <taxon>Bacteria</taxon>
        <taxon>Pseudomonadati</taxon>
        <taxon>Pseudomonadota</taxon>
        <taxon>Candidatus Lambdaproteobacteria</taxon>
    </lineage>
</organism>
<dbReference type="EMBL" id="MFNF01000042">
    <property type="protein sequence ID" value="OGH00805.1"/>
    <property type="molecule type" value="Genomic_DNA"/>
</dbReference>
<dbReference type="PANTHER" id="PTHR45753">
    <property type="entry name" value="ORNITHINE CARBAMOYLTRANSFERASE, MITOCHONDRIAL"/>
    <property type="match status" value="1"/>
</dbReference>
<name>A0A1F6GRP8_9PROT</name>
<evidence type="ECO:0000256" key="2">
    <source>
        <dbReference type="RuleBase" id="RU003634"/>
    </source>
</evidence>
<accession>A0A1F6GRP8</accession>
<feature type="domain" description="Aspartate/ornithine carbamoyltransferase carbamoyl-P binding" evidence="4">
    <location>
        <begin position="6"/>
        <end position="143"/>
    </location>
</feature>
<dbReference type="PRINTS" id="PR00102">
    <property type="entry name" value="OTCASE"/>
</dbReference>
<evidence type="ECO:0000313" key="5">
    <source>
        <dbReference type="EMBL" id="OGH00805.1"/>
    </source>
</evidence>
<evidence type="ECO:0000256" key="1">
    <source>
        <dbReference type="ARBA" id="ARBA00022679"/>
    </source>
</evidence>
<dbReference type="Pfam" id="PF00185">
    <property type="entry name" value="OTCace"/>
    <property type="match status" value="1"/>
</dbReference>
<dbReference type="InterPro" id="IPR036901">
    <property type="entry name" value="Asp/Orn_carbamoylTrfase_sf"/>
</dbReference>
<evidence type="ECO:0000313" key="6">
    <source>
        <dbReference type="Proteomes" id="UP000177583"/>
    </source>
</evidence>
<dbReference type="Proteomes" id="UP000177583">
    <property type="component" value="Unassembled WGS sequence"/>
</dbReference>
<dbReference type="SUPFAM" id="SSF53671">
    <property type="entry name" value="Aspartate/ornithine carbamoyltransferase"/>
    <property type="match status" value="1"/>
</dbReference>
<comment type="similarity">
    <text evidence="2">Belongs to the aspartate/ornithine carbamoyltransferase superfamily.</text>
</comment>
<dbReference type="GO" id="GO:0004585">
    <property type="term" value="F:ornithine carbamoyltransferase activity"/>
    <property type="evidence" value="ECO:0007669"/>
    <property type="project" value="TreeGrafter"/>
</dbReference>
<dbReference type="Gene3D" id="3.40.50.1370">
    <property type="entry name" value="Aspartate/ornithine carbamoyltransferase"/>
    <property type="match status" value="2"/>
</dbReference>
<dbReference type="InterPro" id="IPR006132">
    <property type="entry name" value="Asp/Orn_carbamoyltranf_P-bd"/>
</dbReference>
<evidence type="ECO:0000259" key="3">
    <source>
        <dbReference type="Pfam" id="PF00185"/>
    </source>
</evidence>
<keyword evidence="1 2" id="KW-0808">Transferase</keyword>
<proteinExistence type="inferred from homology"/>
<dbReference type="PANTHER" id="PTHR45753:SF3">
    <property type="entry name" value="ORNITHINE TRANSCARBAMYLASE, MITOCHONDRIAL"/>
    <property type="match status" value="1"/>
</dbReference>
<dbReference type="GO" id="GO:0019240">
    <property type="term" value="P:citrulline biosynthetic process"/>
    <property type="evidence" value="ECO:0007669"/>
    <property type="project" value="TreeGrafter"/>
</dbReference>
<dbReference type="InterPro" id="IPR002292">
    <property type="entry name" value="Orn/put_carbamltrans"/>
</dbReference>
<dbReference type="GO" id="GO:0042450">
    <property type="term" value="P:L-arginine biosynthetic process via ornithine"/>
    <property type="evidence" value="ECO:0007669"/>
    <property type="project" value="TreeGrafter"/>
</dbReference>
<dbReference type="InterPro" id="IPR006130">
    <property type="entry name" value="Asp/Orn_carbamoylTrfase"/>
</dbReference>
<dbReference type="NCBIfam" id="NF011379">
    <property type="entry name" value="PRK14804.1"/>
    <property type="match status" value="1"/>
</dbReference>
<feature type="domain" description="Aspartate/ornithine carbamoyltransferase Asp/Orn-binding" evidence="3">
    <location>
        <begin position="150"/>
        <end position="303"/>
    </location>
</feature>
<dbReference type="InterPro" id="IPR006131">
    <property type="entry name" value="Asp_carbamoyltransf_Asp/Orn-bd"/>
</dbReference>
<reference evidence="5 6" key="1">
    <citation type="journal article" date="2016" name="Nat. Commun.">
        <title>Thousands of microbial genomes shed light on interconnected biogeochemical processes in an aquifer system.</title>
        <authorList>
            <person name="Anantharaman K."/>
            <person name="Brown C.T."/>
            <person name="Hug L.A."/>
            <person name="Sharon I."/>
            <person name="Castelle C.J."/>
            <person name="Probst A.J."/>
            <person name="Thomas B.C."/>
            <person name="Singh A."/>
            <person name="Wilkins M.J."/>
            <person name="Karaoz U."/>
            <person name="Brodie E.L."/>
            <person name="Williams K.H."/>
            <person name="Hubbard S.S."/>
            <person name="Banfield J.F."/>
        </authorList>
    </citation>
    <scope>NUCLEOTIDE SEQUENCE [LARGE SCALE GENOMIC DNA]</scope>
</reference>
<comment type="caution">
    <text evidence="5">The sequence shown here is derived from an EMBL/GenBank/DDBJ whole genome shotgun (WGS) entry which is preliminary data.</text>
</comment>
<dbReference type="GO" id="GO:0016597">
    <property type="term" value="F:amino acid binding"/>
    <property type="evidence" value="ECO:0007669"/>
    <property type="project" value="InterPro"/>
</dbReference>
<dbReference type="AlphaFoldDB" id="A0A1F6GRP8"/>
<evidence type="ECO:0000259" key="4">
    <source>
        <dbReference type="Pfam" id="PF02729"/>
    </source>
</evidence>
<gene>
    <name evidence="5" type="ORF">A2557_03785</name>
</gene>
<dbReference type="Pfam" id="PF02729">
    <property type="entry name" value="OTCace_N"/>
    <property type="match status" value="1"/>
</dbReference>
<dbReference type="PROSITE" id="PS00097">
    <property type="entry name" value="CARBAMOYLTRANSFERASE"/>
    <property type="match status" value="1"/>
</dbReference>
<sequence length="309" mass="35170">MNIARKDLIHWKDWETEEILDLLHLAERTEASPLEFSDSLKAKTLLMLFQKTSTRTRVSFEVAMTELGGHAIFLDWRASNLGLTKTWYEAAYLSSNCHVLMARVKENRELAELQKGSSVPVINGCCNKYHPCQALADFLTLKQDAGTFAGLRLTYLGVLNNVANSLLSLAYAFKVHVTLVCPIRPISDMDMEILERMRDAGLLTETLNPQEAVKDADYVYTDTWVNMEYFYEPSAKDLKDERIRTMLPFQLNHELLAHSKAKVMHDMPIHPGYEITEELVVDPRSIIFTQAKNRLPAQKAILLRLLGVA</sequence>
<protein>
    <submittedName>
        <fullName evidence="5">Ornithine carbamoyltransferase</fullName>
    </submittedName>
</protein>